<evidence type="ECO:0000256" key="1">
    <source>
        <dbReference type="SAM" id="MobiDB-lite"/>
    </source>
</evidence>
<gene>
    <name evidence="2" type="ORF">AVEN_242459_1</name>
</gene>
<comment type="caution">
    <text evidence="2">The sequence shown here is derived from an EMBL/GenBank/DDBJ whole genome shotgun (WGS) entry which is preliminary data.</text>
</comment>
<reference evidence="2 3" key="1">
    <citation type="journal article" date="2019" name="Sci. Rep.">
        <title>Orb-weaving spider Araneus ventricosus genome elucidates the spidroin gene catalogue.</title>
        <authorList>
            <person name="Kono N."/>
            <person name="Nakamura H."/>
            <person name="Ohtoshi R."/>
            <person name="Moran D.A.P."/>
            <person name="Shinohara A."/>
            <person name="Yoshida Y."/>
            <person name="Fujiwara M."/>
            <person name="Mori M."/>
            <person name="Tomita M."/>
            <person name="Arakawa K."/>
        </authorList>
    </citation>
    <scope>NUCLEOTIDE SEQUENCE [LARGE SCALE GENOMIC DNA]</scope>
</reference>
<organism evidence="2 3">
    <name type="scientific">Araneus ventricosus</name>
    <name type="common">Orbweaver spider</name>
    <name type="synonym">Epeira ventricosa</name>
    <dbReference type="NCBI Taxonomy" id="182803"/>
    <lineage>
        <taxon>Eukaryota</taxon>
        <taxon>Metazoa</taxon>
        <taxon>Ecdysozoa</taxon>
        <taxon>Arthropoda</taxon>
        <taxon>Chelicerata</taxon>
        <taxon>Arachnida</taxon>
        <taxon>Araneae</taxon>
        <taxon>Araneomorphae</taxon>
        <taxon>Entelegynae</taxon>
        <taxon>Araneoidea</taxon>
        <taxon>Araneidae</taxon>
        <taxon>Araneus</taxon>
    </lineage>
</organism>
<name>A0A4Y2J7R8_ARAVE</name>
<proteinExistence type="predicted"/>
<feature type="region of interest" description="Disordered" evidence="1">
    <location>
        <begin position="1"/>
        <end position="30"/>
    </location>
</feature>
<dbReference type="AlphaFoldDB" id="A0A4Y2J7R8"/>
<keyword evidence="3" id="KW-1185">Reference proteome</keyword>
<sequence length="110" mass="11778">MMRMIPEASASSSNIRSTPAVPSIPVDSKSYGGKISASGHCTEGFRFDPHSTEDPSYRWAWCTLSLPSGVKRSPGVVVRKIGESVACSSAFLVSNAAQNYEVPKISIMLL</sequence>
<evidence type="ECO:0000313" key="2">
    <source>
        <dbReference type="EMBL" id="GBM85256.1"/>
    </source>
</evidence>
<accession>A0A4Y2J7R8</accession>
<protein>
    <submittedName>
        <fullName evidence="2">Uncharacterized protein</fullName>
    </submittedName>
</protein>
<evidence type="ECO:0000313" key="3">
    <source>
        <dbReference type="Proteomes" id="UP000499080"/>
    </source>
</evidence>
<dbReference type="Proteomes" id="UP000499080">
    <property type="component" value="Unassembled WGS sequence"/>
</dbReference>
<dbReference type="EMBL" id="BGPR01003218">
    <property type="protein sequence ID" value="GBM85256.1"/>
    <property type="molecule type" value="Genomic_DNA"/>
</dbReference>